<dbReference type="InterPro" id="IPR015422">
    <property type="entry name" value="PyrdxlP-dep_Trfase_small"/>
</dbReference>
<dbReference type="SUPFAM" id="SSF53383">
    <property type="entry name" value="PLP-dependent transferases"/>
    <property type="match status" value="1"/>
</dbReference>
<dbReference type="InterPro" id="IPR024169">
    <property type="entry name" value="SP_NH2Trfase/AEP_transaminase"/>
</dbReference>
<feature type="binding site" evidence="5">
    <location>
        <position position="327"/>
    </location>
    <ligand>
        <name>substrate</name>
    </ligand>
</feature>
<dbReference type="Proteomes" id="UP000503482">
    <property type="component" value="Chromosome"/>
</dbReference>
<proteinExistence type="predicted"/>
<evidence type="ECO:0000256" key="2">
    <source>
        <dbReference type="ARBA" id="ARBA00022576"/>
    </source>
</evidence>
<keyword evidence="4 6" id="KW-0663">Pyridoxal phosphate</keyword>
<reference evidence="8 9" key="1">
    <citation type="submission" date="2020-05" db="EMBL/GenBank/DDBJ databases">
        <title>Complete genome sequencing of Campylobacter and Arcobacter type strains.</title>
        <authorList>
            <person name="Miller W.G."/>
            <person name="Yee E."/>
        </authorList>
    </citation>
    <scope>NUCLEOTIDE SEQUENCE [LARGE SCALE GENOMIC DNA]</scope>
    <source>
        <strain evidence="8 9">LMG 26156</strain>
    </source>
</reference>
<sequence>MNKQYIFTPGPVPMSKKILKIGSLQLPYFRNEYFSKIVLECKKDLLTLTSAPKGSEVIFMTSSGTGAMEAVIMNLLSKEDNAIVINGGGFGQRFVDICNTHNIPNFDVKINKDDNIKFEEFSSIPANAFIVNAHETTIGKLYNLNKVGQFCKKNKLLNIVDAISSFVSDEINMIKHNIDALIISSNKGLALPPGLGIVVLSPKAVSKLQEINSIYFNFKSYILDVQRGQTPFTPAISIILQLNKRLQELKKQTISKTNKKTKKLANYFRKNIKDLPFEFYVKNMPNAMTTLTPTDGKLASQIIKDFEERYNIILTPSGGDLKEKLIRVSHMGNMNKKYVDVLINALKQYYGKI</sequence>
<evidence type="ECO:0000256" key="3">
    <source>
        <dbReference type="ARBA" id="ARBA00022679"/>
    </source>
</evidence>
<evidence type="ECO:0000256" key="1">
    <source>
        <dbReference type="ARBA" id="ARBA00001933"/>
    </source>
</evidence>
<gene>
    <name evidence="8" type="ORF">AVENP_2935</name>
</gene>
<organism evidence="8 9">
    <name type="scientific">Arcobacter venerupis</name>
    <dbReference type="NCBI Taxonomy" id="1054033"/>
    <lineage>
        <taxon>Bacteria</taxon>
        <taxon>Pseudomonadati</taxon>
        <taxon>Campylobacterota</taxon>
        <taxon>Epsilonproteobacteria</taxon>
        <taxon>Campylobacterales</taxon>
        <taxon>Arcobacteraceae</taxon>
        <taxon>Arcobacter</taxon>
    </lineage>
</organism>
<dbReference type="PANTHER" id="PTHR42778:SF1">
    <property type="entry name" value="2-AMINOETHYLPHOSPHONATE--PYRUVATE TRANSAMINASE"/>
    <property type="match status" value="1"/>
</dbReference>
<name>A0AAE7E4Z0_9BACT</name>
<dbReference type="EMBL" id="CP053840">
    <property type="protein sequence ID" value="QKF68410.1"/>
    <property type="molecule type" value="Genomic_DNA"/>
</dbReference>
<dbReference type="Gene3D" id="3.90.1150.10">
    <property type="entry name" value="Aspartate Aminotransferase, domain 1"/>
    <property type="match status" value="1"/>
</dbReference>
<dbReference type="PIRSF" id="PIRSF000524">
    <property type="entry name" value="SPT"/>
    <property type="match status" value="1"/>
</dbReference>
<evidence type="ECO:0000256" key="6">
    <source>
        <dbReference type="PIRSR" id="PIRSR000524-50"/>
    </source>
</evidence>
<dbReference type="InterPro" id="IPR015421">
    <property type="entry name" value="PyrdxlP-dep_Trfase_major"/>
</dbReference>
<keyword evidence="9" id="KW-1185">Reference proteome</keyword>
<dbReference type="GO" id="GO:0008483">
    <property type="term" value="F:transaminase activity"/>
    <property type="evidence" value="ECO:0007669"/>
    <property type="project" value="UniProtKB-KW"/>
</dbReference>
<evidence type="ECO:0000256" key="5">
    <source>
        <dbReference type="PIRSR" id="PIRSR000524-1"/>
    </source>
</evidence>
<feature type="domain" description="Aminotransferase class V" evidence="7">
    <location>
        <begin position="31"/>
        <end position="314"/>
    </location>
</feature>
<dbReference type="InterPro" id="IPR000192">
    <property type="entry name" value="Aminotrans_V_dom"/>
</dbReference>
<keyword evidence="3" id="KW-0808">Transferase</keyword>
<dbReference type="Pfam" id="PF00266">
    <property type="entry name" value="Aminotran_5"/>
    <property type="match status" value="1"/>
</dbReference>
<dbReference type="RefSeq" id="WP_128359570.1">
    <property type="nucleotide sequence ID" value="NZ_CP053840.1"/>
</dbReference>
<feature type="modified residue" description="N6-(pyridoxal phosphate)lysine" evidence="6">
    <location>
        <position position="187"/>
    </location>
</feature>
<dbReference type="AlphaFoldDB" id="A0AAE7E4Z0"/>
<dbReference type="KEGG" id="avp:AVENP_2935"/>
<evidence type="ECO:0000313" key="8">
    <source>
        <dbReference type="EMBL" id="QKF68410.1"/>
    </source>
</evidence>
<accession>A0AAE7E4Z0</accession>
<evidence type="ECO:0000256" key="4">
    <source>
        <dbReference type="ARBA" id="ARBA00022898"/>
    </source>
</evidence>
<dbReference type="Gene3D" id="3.40.640.10">
    <property type="entry name" value="Type I PLP-dependent aspartate aminotransferase-like (Major domain)"/>
    <property type="match status" value="1"/>
</dbReference>
<protein>
    <submittedName>
        <fullName evidence="8">Archaeal aspartate aminotransferase, class V aminotransferase</fullName>
    </submittedName>
</protein>
<keyword evidence="2 8" id="KW-0032">Aminotransferase</keyword>
<evidence type="ECO:0000259" key="7">
    <source>
        <dbReference type="Pfam" id="PF00266"/>
    </source>
</evidence>
<comment type="cofactor">
    <cofactor evidence="1 6">
        <name>pyridoxal 5'-phosphate</name>
        <dbReference type="ChEBI" id="CHEBI:597326"/>
    </cofactor>
</comment>
<dbReference type="PANTHER" id="PTHR42778">
    <property type="entry name" value="2-AMINOETHYLPHOSPHONATE--PYRUVATE TRANSAMINASE"/>
    <property type="match status" value="1"/>
</dbReference>
<evidence type="ECO:0000313" key="9">
    <source>
        <dbReference type="Proteomes" id="UP000503482"/>
    </source>
</evidence>
<dbReference type="InterPro" id="IPR015424">
    <property type="entry name" value="PyrdxlP-dep_Trfase"/>
</dbReference>